<reference evidence="5 6" key="1">
    <citation type="submission" date="2016-11" db="EMBL/GenBank/DDBJ databases">
        <title>The macronuclear genome of Stentor coeruleus: a giant cell with tiny introns.</title>
        <authorList>
            <person name="Slabodnick M."/>
            <person name="Ruby J.G."/>
            <person name="Reiff S.B."/>
            <person name="Swart E.C."/>
            <person name="Gosai S."/>
            <person name="Prabakaran S."/>
            <person name="Witkowska E."/>
            <person name="Larue G.E."/>
            <person name="Fisher S."/>
            <person name="Freeman R.M."/>
            <person name="Gunawardena J."/>
            <person name="Chu W."/>
            <person name="Stover N.A."/>
            <person name="Gregory B.D."/>
            <person name="Nowacki M."/>
            <person name="Derisi J."/>
            <person name="Roy S.W."/>
            <person name="Marshall W.F."/>
            <person name="Sood P."/>
        </authorList>
    </citation>
    <scope>NUCLEOTIDE SEQUENCE [LARGE SCALE GENOMIC DNA]</scope>
    <source>
        <strain evidence="5">WM001</strain>
    </source>
</reference>
<evidence type="ECO:0000256" key="1">
    <source>
        <dbReference type="PIRSR" id="PIRSR000097-1"/>
    </source>
</evidence>
<dbReference type="PIRSF" id="PIRSF000097">
    <property type="entry name" value="AKR"/>
    <property type="match status" value="1"/>
</dbReference>
<comment type="caution">
    <text evidence="5">The sequence shown here is derived from an EMBL/GenBank/DDBJ whole genome shotgun (WGS) entry which is preliminary data.</text>
</comment>
<dbReference type="InterPro" id="IPR020471">
    <property type="entry name" value="AKR"/>
</dbReference>
<dbReference type="InterPro" id="IPR018170">
    <property type="entry name" value="Aldo/ket_reductase_CS"/>
</dbReference>
<dbReference type="PROSITE" id="PS00063">
    <property type="entry name" value="ALDOKETO_REDUCTASE_3"/>
    <property type="match status" value="1"/>
</dbReference>
<accession>A0A1R2C9P0</accession>
<dbReference type="EMBL" id="MPUH01000228">
    <property type="protein sequence ID" value="OMJ85723.1"/>
    <property type="molecule type" value="Genomic_DNA"/>
</dbReference>
<dbReference type="PANTHER" id="PTHR11732">
    <property type="entry name" value="ALDO/KETO REDUCTASE"/>
    <property type="match status" value="1"/>
</dbReference>
<dbReference type="Proteomes" id="UP000187209">
    <property type="component" value="Unassembled WGS sequence"/>
</dbReference>
<dbReference type="GO" id="GO:0016491">
    <property type="term" value="F:oxidoreductase activity"/>
    <property type="evidence" value="ECO:0007669"/>
    <property type="project" value="InterPro"/>
</dbReference>
<evidence type="ECO:0000259" key="4">
    <source>
        <dbReference type="Pfam" id="PF00248"/>
    </source>
</evidence>
<evidence type="ECO:0000313" key="5">
    <source>
        <dbReference type="EMBL" id="OMJ85723.1"/>
    </source>
</evidence>
<dbReference type="AlphaFoldDB" id="A0A1R2C9P0"/>
<dbReference type="Gene3D" id="3.20.20.100">
    <property type="entry name" value="NADP-dependent oxidoreductase domain"/>
    <property type="match status" value="1"/>
</dbReference>
<feature type="binding site" evidence="2">
    <location>
        <position position="103"/>
    </location>
    <ligand>
        <name>substrate</name>
    </ligand>
</feature>
<dbReference type="SUPFAM" id="SSF51430">
    <property type="entry name" value="NAD(P)-linked oxidoreductase"/>
    <property type="match status" value="1"/>
</dbReference>
<dbReference type="InterPro" id="IPR036812">
    <property type="entry name" value="NAD(P)_OxRdtase_dom_sf"/>
</dbReference>
<feature type="domain" description="NADP-dependent oxidoreductase" evidence="4">
    <location>
        <begin position="30"/>
        <end position="284"/>
    </location>
</feature>
<name>A0A1R2C9P0_9CILI</name>
<proteinExistence type="predicted"/>
<dbReference type="OrthoDB" id="416253at2759"/>
<feature type="site" description="Lowers pKa of active site Tyr" evidence="3">
    <location>
        <position position="72"/>
    </location>
</feature>
<sequence>MKVTLSSGHEMPLLIYGTYKVYPDIIPSCLQAALDAGFRHIDTASMYGNEEAIGTFFKNSTYTRDSVFITTKVWPSQYRDIKTACEESLQRLQTDYIDLYLLHWPLALKSTGPGIPKYNPSPNNFENIDRYPLYLAWQQMEELVRLGKVRSIGVSNWNVSLLNDMLSYATIPPACNQFETHIFNPKHKLIEFCLRNNVIPLGFRVVFTPPNEPRYKFKESTNDHQLVKEFAAKYGKSSHQILIRWNLQRKSGVVVKSANPGRIQENWDAQDFTISDQDMELLNNLEVYGVFSDSYSMFGINIE</sequence>
<evidence type="ECO:0000256" key="2">
    <source>
        <dbReference type="PIRSR" id="PIRSR000097-2"/>
    </source>
</evidence>
<feature type="active site" description="Proton donor" evidence="1">
    <location>
        <position position="47"/>
    </location>
</feature>
<dbReference type="Pfam" id="PF00248">
    <property type="entry name" value="Aldo_ket_red"/>
    <property type="match status" value="1"/>
</dbReference>
<gene>
    <name evidence="5" type="ORF">SteCoe_12919</name>
</gene>
<protein>
    <recommendedName>
        <fullName evidence="4">NADP-dependent oxidoreductase domain-containing protein</fullName>
    </recommendedName>
</protein>
<evidence type="ECO:0000256" key="3">
    <source>
        <dbReference type="PIRSR" id="PIRSR000097-3"/>
    </source>
</evidence>
<dbReference type="CDD" id="cd19071">
    <property type="entry name" value="AKR_AKR1-5-like"/>
    <property type="match status" value="1"/>
</dbReference>
<keyword evidence="6" id="KW-1185">Reference proteome</keyword>
<evidence type="ECO:0000313" key="6">
    <source>
        <dbReference type="Proteomes" id="UP000187209"/>
    </source>
</evidence>
<dbReference type="InterPro" id="IPR023210">
    <property type="entry name" value="NADP_OxRdtase_dom"/>
</dbReference>
<organism evidence="5 6">
    <name type="scientific">Stentor coeruleus</name>
    <dbReference type="NCBI Taxonomy" id="5963"/>
    <lineage>
        <taxon>Eukaryota</taxon>
        <taxon>Sar</taxon>
        <taxon>Alveolata</taxon>
        <taxon>Ciliophora</taxon>
        <taxon>Postciliodesmatophora</taxon>
        <taxon>Heterotrichea</taxon>
        <taxon>Heterotrichida</taxon>
        <taxon>Stentoridae</taxon>
        <taxon>Stentor</taxon>
    </lineage>
</organism>
<dbReference type="PROSITE" id="PS00798">
    <property type="entry name" value="ALDOKETO_REDUCTASE_1"/>
    <property type="match status" value="1"/>
</dbReference>
<dbReference type="PRINTS" id="PR00069">
    <property type="entry name" value="ALDKETRDTASE"/>
</dbReference>